<comment type="similarity">
    <text evidence="7">Belongs to the DNA polymerase HolA subunit family.</text>
</comment>
<comment type="caution">
    <text evidence="11">The sequence shown here is derived from an EMBL/GenBank/DDBJ whole genome shotgun (WGS) entry which is preliminary data.</text>
</comment>
<dbReference type="InterPro" id="IPR010372">
    <property type="entry name" value="DNA_pol3_delta_N"/>
</dbReference>
<dbReference type="NCBIfam" id="TIGR01128">
    <property type="entry name" value="holA"/>
    <property type="match status" value="1"/>
</dbReference>
<dbReference type="GO" id="GO:0009360">
    <property type="term" value="C:DNA polymerase III complex"/>
    <property type="evidence" value="ECO:0007669"/>
    <property type="project" value="InterPro"/>
</dbReference>
<evidence type="ECO:0000256" key="8">
    <source>
        <dbReference type="ARBA" id="ARBA00049244"/>
    </source>
</evidence>
<dbReference type="InterPro" id="IPR008921">
    <property type="entry name" value="DNA_pol3_clamp-load_cplx_C"/>
</dbReference>
<evidence type="ECO:0000256" key="1">
    <source>
        <dbReference type="ARBA" id="ARBA00012417"/>
    </source>
</evidence>
<dbReference type="Gene3D" id="1.20.272.10">
    <property type="match status" value="1"/>
</dbReference>
<evidence type="ECO:0000256" key="3">
    <source>
        <dbReference type="ARBA" id="ARBA00022679"/>
    </source>
</evidence>
<evidence type="ECO:0000259" key="9">
    <source>
        <dbReference type="Pfam" id="PF06144"/>
    </source>
</evidence>
<dbReference type="AlphaFoldDB" id="A0A644UHT6"/>
<keyword evidence="4" id="KW-0548">Nucleotidyltransferase</keyword>
<keyword evidence="3" id="KW-0808">Transferase</keyword>
<dbReference type="InterPro" id="IPR005790">
    <property type="entry name" value="DNA_polIII_delta"/>
</dbReference>
<dbReference type="InterPro" id="IPR048466">
    <property type="entry name" value="DNA_pol3_delta-like_C"/>
</dbReference>
<dbReference type="GO" id="GO:0003887">
    <property type="term" value="F:DNA-directed DNA polymerase activity"/>
    <property type="evidence" value="ECO:0007669"/>
    <property type="project" value="UniProtKB-KW"/>
</dbReference>
<dbReference type="GO" id="GO:0003677">
    <property type="term" value="F:DNA binding"/>
    <property type="evidence" value="ECO:0007669"/>
    <property type="project" value="InterPro"/>
</dbReference>
<organism evidence="11">
    <name type="scientific">bioreactor metagenome</name>
    <dbReference type="NCBI Taxonomy" id="1076179"/>
    <lineage>
        <taxon>unclassified sequences</taxon>
        <taxon>metagenomes</taxon>
        <taxon>ecological metagenomes</taxon>
    </lineage>
</organism>
<dbReference type="Pfam" id="PF21694">
    <property type="entry name" value="DNA_pol3_delta_C"/>
    <property type="match status" value="1"/>
</dbReference>
<proteinExistence type="inferred from homology"/>
<dbReference type="Gene3D" id="3.40.50.300">
    <property type="entry name" value="P-loop containing nucleotide triphosphate hydrolases"/>
    <property type="match status" value="1"/>
</dbReference>
<gene>
    <name evidence="11" type="primary">yqeN_8</name>
    <name evidence="11" type="ORF">SDC9_24305</name>
</gene>
<feature type="domain" description="DNA polymerase III delta subunit-like C-terminal" evidence="10">
    <location>
        <begin position="248"/>
        <end position="362"/>
    </location>
</feature>
<evidence type="ECO:0000256" key="5">
    <source>
        <dbReference type="ARBA" id="ARBA00022705"/>
    </source>
</evidence>
<dbReference type="GO" id="GO:0006261">
    <property type="term" value="P:DNA-templated DNA replication"/>
    <property type="evidence" value="ECO:0007669"/>
    <property type="project" value="TreeGrafter"/>
</dbReference>
<dbReference type="SUPFAM" id="SSF48019">
    <property type="entry name" value="post-AAA+ oligomerization domain-like"/>
    <property type="match status" value="1"/>
</dbReference>
<dbReference type="InterPro" id="IPR027417">
    <property type="entry name" value="P-loop_NTPase"/>
</dbReference>
<evidence type="ECO:0000313" key="11">
    <source>
        <dbReference type="EMBL" id="MPL78440.1"/>
    </source>
</evidence>
<evidence type="ECO:0000256" key="7">
    <source>
        <dbReference type="ARBA" id="ARBA00034754"/>
    </source>
</evidence>
<evidence type="ECO:0000256" key="6">
    <source>
        <dbReference type="ARBA" id="ARBA00022932"/>
    </source>
</evidence>
<accession>A0A644UHT6</accession>
<dbReference type="EC" id="2.7.7.7" evidence="1"/>
<dbReference type="PANTHER" id="PTHR34388">
    <property type="entry name" value="DNA POLYMERASE III SUBUNIT DELTA"/>
    <property type="match status" value="1"/>
</dbReference>
<dbReference type="SUPFAM" id="SSF52540">
    <property type="entry name" value="P-loop containing nucleoside triphosphate hydrolases"/>
    <property type="match status" value="1"/>
</dbReference>
<sequence length="371" mass="41933">MRVIVIVIRGNIFKGACIMVINADKFISALNSNEKIPNLTIAWGDESYYKDIIMSTLTGKVFAGVPEQDRSIVTFEQEVDFSALREGINTYPFFSGKNLIIIKEPELLDKEKKNAEGISDKRKNELQEFTEILSDVPEYTHVICLCGKIDKRLVFYKTISKIAVVVECTSIKSYSLKPWLDEQAASFGCRFEYQAAALIMEYMSIADSVPLLLLQGEIEKLALYAGDRKIWTAQDVAEIFSQLPEVSGFALGNAISERKISKVLELLAIERKKGSGNFIPVLFRVGFEIRRLCKVRELIDAGERKDMIAAILKMHPYAVQLMIATCQHFPLQALKHCLVQLAQINMDMRKGGRQWVCLEETLLELFATTVK</sequence>
<protein>
    <recommendedName>
        <fullName evidence="2">DNA polymerase III subunit delta</fullName>
        <ecNumber evidence="1">2.7.7.7</ecNumber>
    </recommendedName>
</protein>
<dbReference type="EMBL" id="VSSQ01000116">
    <property type="protein sequence ID" value="MPL78440.1"/>
    <property type="molecule type" value="Genomic_DNA"/>
</dbReference>
<keyword evidence="5" id="KW-0235">DNA replication</keyword>
<dbReference type="PANTHER" id="PTHR34388:SF1">
    <property type="entry name" value="DNA POLYMERASE III SUBUNIT DELTA"/>
    <property type="match status" value="1"/>
</dbReference>
<comment type="catalytic activity">
    <reaction evidence="8">
        <text>DNA(n) + a 2'-deoxyribonucleoside 5'-triphosphate = DNA(n+1) + diphosphate</text>
        <dbReference type="Rhea" id="RHEA:22508"/>
        <dbReference type="Rhea" id="RHEA-COMP:17339"/>
        <dbReference type="Rhea" id="RHEA-COMP:17340"/>
        <dbReference type="ChEBI" id="CHEBI:33019"/>
        <dbReference type="ChEBI" id="CHEBI:61560"/>
        <dbReference type="ChEBI" id="CHEBI:173112"/>
        <dbReference type="EC" id="2.7.7.7"/>
    </reaction>
</comment>
<keyword evidence="6" id="KW-0239">DNA-directed DNA polymerase</keyword>
<feature type="domain" description="DNA polymerase III delta N-terminal" evidence="9">
    <location>
        <begin position="68"/>
        <end position="168"/>
    </location>
</feature>
<dbReference type="Gene3D" id="1.10.8.60">
    <property type="match status" value="1"/>
</dbReference>
<dbReference type="Pfam" id="PF06144">
    <property type="entry name" value="DNA_pol3_delta"/>
    <property type="match status" value="1"/>
</dbReference>
<evidence type="ECO:0000259" key="10">
    <source>
        <dbReference type="Pfam" id="PF21694"/>
    </source>
</evidence>
<reference evidence="11" key="1">
    <citation type="submission" date="2019-08" db="EMBL/GenBank/DDBJ databases">
        <authorList>
            <person name="Kucharzyk K."/>
            <person name="Murdoch R.W."/>
            <person name="Higgins S."/>
            <person name="Loffler F."/>
        </authorList>
    </citation>
    <scope>NUCLEOTIDE SEQUENCE</scope>
</reference>
<name>A0A644UHT6_9ZZZZ</name>
<evidence type="ECO:0000256" key="2">
    <source>
        <dbReference type="ARBA" id="ARBA00017703"/>
    </source>
</evidence>
<evidence type="ECO:0000256" key="4">
    <source>
        <dbReference type="ARBA" id="ARBA00022695"/>
    </source>
</evidence>